<evidence type="ECO:0000313" key="5">
    <source>
        <dbReference type="Proteomes" id="UP000273083"/>
    </source>
</evidence>
<sequence length="402" mass="44829">MESNRDLWILNFSCLIKESSLLSLERTSLNMIYLDYAAHTPVSDEVLQTFFDVSRDYIANPNSPYKLGREAAAKMEESTNHIAALLGVKESEIIYTSGATESNNLAIKGIASAYKRYGKHIITTYLEHSSVTGAITALQNQGYDVDFVPILEDGLVDLNQLKELIREDTILVSICYVDSEIGLKQPIEEISELLKDYPHCYFHVDATQAVGKVPISLNLIDLMTFTPHKFFGMNGSGILIKKENILLEPIIHGGISTTKFRSGTPVLPMAVAAEKALSTMLENLEYNYSYVTILNKQLREGLEKYSNVCINSTSNSIPYILNISFKGINSGAFQEALEKHDIYVSTKSACCAPNTASRPVYAITRDRKLAMSTLRISLSHQTTKEEIDTFLFVFDECLKELG</sequence>
<proteinExistence type="predicted"/>
<evidence type="ECO:0000313" key="4">
    <source>
        <dbReference type="EMBL" id="ROR22361.1"/>
    </source>
</evidence>
<keyword evidence="5" id="KW-1185">Reference proteome</keyword>
<comment type="cofactor">
    <cofactor evidence="1">
        <name>pyridoxal 5'-phosphate</name>
        <dbReference type="ChEBI" id="CHEBI:597326"/>
    </cofactor>
</comment>
<keyword evidence="2" id="KW-0663">Pyridoxal phosphate</keyword>
<dbReference type="Gene3D" id="3.90.1150.10">
    <property type="entry name" value="Aspartate Aminotransferase, domain 1"/>
    <property type="match status" value="1"/>
</dbReference>
<dbReference type="InterPro" id="IPR015421">
    <property type="entry name" value="PyrdxlP-dep_Trfase_major"/>
</dbReference>
<dbReference type="Pfam" id="PF00266">
    <property type="entry name" value="Aminotran_5"/>
    <property type="match status" value="1"/>
</dbReference>
<dbReference type="PANTHER" id="PTHR11601">
    <property type="entry name" value="CYSTEINE DESULFURYLASE FAMILY MEMBER"/>
    <property type="match status" value="1"/>
</dbReference>
<dbReference type="EMBL" id="RJVG01000015">
    <property type="protein sequence ID" value="ROR22361.1"/>
    <property type="molecule type" value="Genomic_DNA"/>
</dbReference>
<dbReference type="InterPro" id="IPR016454">
    <property type="entry name" value="Cysteine_dSase"/>
</dbReference>
<dbReference type="InterPro" id="IPR015422">
    <property type="entry name" value="PyrdxlP-dep_Trfase_small"/>
</dbReference>
<dbReference type="Proteomes" id="UP000273083">
    <property type="component" value="Unassembled WGS sequence"/>
</dbReference>
<name>A0A3N1X8I2_9FIRM</name>
<accession>A0A3N1X8I2</accession>
<reference evidence="4 5" key="1">
    <citation type="submission" date="2018-11" db="EMBL/GenBank/DDBJ databases">
        <title>Genomic Encyclopedia of Type Strains, Phase IV (KMG-IV): sequencing the most valuable type-strain genomes for metagenomic binning, comparative biology and taxonomic classification.</title>
        <authorList>
            <person name="Goeker M."/>
        </authorList>
    </citation>
    <scope>NUCLEOTIDE SEQUENCE [LARGE SCALE GENOMIC DNA]</scope>
    <source>
        <strain evidence="4 5">DSM 26537</strain>
    </source>
</reference>
<dbReference type="PANTHER" id="PTHR11601:SF50">
    <property type="entry name" value="CYSTEINE DESULFURASE ISCS 2-RELATED"/>
    <property type="match status" value="1"/>
</dbReference>
<evidence type="ECO:0000256" key="1">
    <source>
        <dbReference type="ARBA" id="ARBA00001933"/>
    </source>
</evidence>
<evidence type="ECO:0000256" key="2">
    <source>
        <dbReference type="ARBA" id="ARBA00022898"/>
    </source>
</evidence>
<comment type="caution">
    <text evidence="4">The sequence shown here is derived from an EMBL/GenBank/DDBJ whole genome shotgun (WGS) entry which is preliminary data.</text>
</comment>
<dbReference type="InterPro" id="IPR000192">
    <property type="entry name" value="Aminotrans_V_dom"/>
</dbReference>
<dbReference type="AlphaFoldDB" id="A0A3N1X8I2"/>
<organism evidence="4 5">
    <name type="scientific">Mobilisporobacter senegalensis</name>
    <dbReference type="NCBI Taxonomy" id="1329262"/>
    <lineage>
        <taxon>Bacteria</taxon>
        <taxon>Bacillati</taxon>
        <taxon>Bacillota</taxon>
        <taxon>Clostridia</taxon>
        <taxon>Lachnospirales</taxon>
        <taxon>Lachnospiraceae</taxon>
        <taxon>Mobilisporobacter</taxon>
    </lineage>
</organism>
<gene>
    <name evidence="4" type="ORF">EDD66_11546</name>
</gene>
<dbReference type="SUPFAM" id="SSF53383">
    <property type="entry name" value="PLP-dependent transferases"/>
    <property type="match status" value="1"/>
</dbReference>
<feature type="domain" description="Aminotransferase class V" evidence="3">
    <location>
        <begin position="32"/>
        <end position="390"/>
    </location>
</feature>
<dbReference type="InterPro" id="IPR015424">
    <property type="entry name" value="PyrdxlP-dep_Trfase"/>
</dbReference>
<dbReference type="Gene3D" id="3.40.640.10">
    <property type="entry name" value="Type I PLP-dependent aspartate aminotransferase-like (Major domain)"/>
    <property type="match status" value="1"/>
</dbReference>
<evidence type="ECO:0000259" key="3">
    <source>
        <dbReference type="Pfam" id="PF00266"/>
    </source>
</evidence>
<dbReference type="PIRSF" id="PIRSF005572">
    <property type="entry name" value="NifS"/>
    <property type="match status" value="1"/>
</dbReference>
<dbReference type="GO" id="GO:0003824">
    <property type="term" value="F:catalytic activity"/>
    <property type="evidence" value="ECO:0007669"/>
    <property type="project" value="UniProtKB-ARBA"/>
</dbReference>
<protein>
    <submittedName>
        <fullName evidence="4">Cysteine desulfurase</fullName>
    </submittedName>
</protein>